<feature type="transmembrane region" description="Helical" evidence="2">
    <location>
        <begin position="131"/>
        <end position="151"/>
    </location>
</feature>
<evidence type="ECO:0000313" key="5">
    <source>
        <dbReference type="Proteomes" id="UP000058599"/>
    </source>
</evidence>
<accession>A0AA86GJJ8</accession>
<evidence type="ECO:0000256" key="2">
    <source>
        <dbReference type="SAM" id="Phobius"/>
    </source>
</evidence>
<feature type="transmembrane region" description="Helical" evidence="2">
    <location>
        <begin position="99"/>
        <end position="119"/>
    </location>
</feature>
<proteinExistence type="predicted"/>
<gene>
    <name evidence="4" type="ORF">SGRAN_1002</name>
</gene>
<keyword evidence="5" id="KW-1185">Reference proteome</keyword>
<feature type="region of interest" description="Disordered" evidence="1">
    <location>
        <begin position="1"/>
        <end position="42"/>
    </location>
</feature>
<keyword evidence="2" id="KW-0472">Membrane</keyword>
<organism evidence="4 5">
    <name type="scientific">Sphingopyxis granuli</name>
    <dbReference type="NCBI Taxonomy" id="267128"/>
    <lineage>
        <taxon>Bacteria</taxon>
        <taxon>Pseudomonadati</taxon>
        <taxon>Pseudomonadota</taxon>
        <taxon>Alphaproteobacteria</taxon>
        <taxon>Sphingomonadales</taxon>
        <taxon>Sphingomonadaceae</taxon>
        <taxon>Sphingopyxis</taxon>
    </lineage>
</organism>
<dbReference type="GO" id="GO:0008610">
    <property type="term" value="P:lipid biosynthetic process"/>
    <property type="evidence" value="ECO:0007669"/>
    <property type="project" value="UniProtKB-ARBA"/>
</dbReference>
<keyword evidence="2" id="KW-1133">Transmembrane helix</keyword>
<dbReference type="Pfam" id="PF00487">
    <property type="entry name" value="FA_desaturase"/>
    <property type="match status" value="1"/>
</dbReference>
<dbReference type="RefSeq" id="WP_082737076.1">
    <property type="nucleotide sequence ID" value="NZ_CP012199.1"/>
</dbReference>
<feature type="transmembrane region" description="Helical" evidence="2">
    <location>
        <begin position="183"/>
        <end position="211"/>
    </location>
</feature>
<evidence type="ECO:0000259" key="3">
    <source>
        <dbReference type="Pfam" id="PF00487"/>
    </source>
</evidence>
<dbReference type="PANTHER" id="PTHR19353:SF19">
    <property type="entry name" value="DELTA(5) FATTY ACID DESATURASE C-RELATED"/>
    <property type="match status" value="1"/>
</dbReference>
<dbReference type="PANTHER" id="PTHR19353">
    <property type="entry name" value="FATTY ACID DESATURASE 2"/>
    <property type="match status" value="1"/>
</dbReference>
<feature type="transmembrane region" description="Helical" evidence="2">
    <location>
        <begin position="249"/>
        <end position="267"/>
    </location>
</feature>
<dbReference type="GO" id="GO:0016020">
    <property type="term" value="C:membrane"/>
    <property type="evidence" value="ECO:0007669"/>
    <property type="project" value="TreeGrafter"/>
</dbReference>
<feature type="compositionally biased region" description="Low complexity" evidence="1">
    <location>
        <begin position="29"/>
        <end position="42"/>
    </location>
</feature>
<dbReference type="Proteomes" id="UP000058599">
    <property type="component" value="Chromosome"/>
</dbReference>
<dbReference type="InterPro" id="IPR012171">
    <property type="entry name" value="Fatty_acid_desaturase"/>
</dbReference>
<dbReference type="EMBL" id="CP012199">
    <property type="protein sequence ID" value="AMG73396.1"/>
    <property type="molecule type" value="Genomic_DNA"/>
</dbReference>
<sequence length="390" mass="42467">MTTINPSADRIATSPARPPANAGPMEAPANAGPTEAPAKAARAPKSAIADDMAMIRAASELTRDLVQPNARIYWADFLASTFVGYAGVAAAILAPSTPWMLAAAFVAVLALYRAGSFIHEITHIRKQTLPGFRLVWNLLIGVPLLIPSFMYEGIHSLHHNRTKYGTVEDPEYLPLALMKPWTVPLFVVAAAFAPLALVFRYAVLTPLSFLIPPLRRVVRERYSGLIINPVFRRKSPEGEFRRQWAWQEGGAWAWSTLLVAAGIFGWVPLRALLIFGGIAAASIVLNQIRTLVAHLWENDGAVLTVTAQFLDSVNVPPPGLLPELWAPVGLRYHALHHLLPGVPYHALPEAHRRLKDALPADSQYHRANYRSLPKLVMNLVAGSAKGGAAA</sequence>
<name>A0AA86GJJ8_9SPHN</name>
<dbReference type="InterPro" id="IPR005804">
    <property type="entry name" value="FA_desaturase_dom"/>
</dbReference>
<feature type="domain" description="Fatty acid desaturase" evidence="3">
    <location>
        <begin position="99"/>
        <end position="364"/>
    </location>
</feature>
<dbReference type="AlphaFoldDB" id="A0AA86GJJ8"/>
<keyword evidence="2" id="KW-0812">Transmembrane</keyword>
<protein>
    <submittedName>
        <fullName evidence="4">Fatty acid desaturase</fullName>
    </submittedName>
</protein>
<dbReference type="GO" id="GO:0016717">
    <property type="term" value="F:oxidoreductase activity, acting on paired donors, with oxidation of a pair of donors resulting in the reduction of molecular oxygen to two molecules of water"/>
    <property type="evidence" value="ECO:0007669"/>
    <property type="project" value="TreeGrafter"/>
</dbReference>
<feature type="transmembrane region" description="Helical" evidence="2">
    <location>
        <begin position="72"/>
        <end position="93"/>
    </location>
</feature>
<evidence type="ECO:0000256" key="1">
    <source>
        <dbReference type="SAM" id="MobiDB-lite"/>
    </source>
</evidence>
<evidence type="ECO:0000313" key="4">
    <source>
        <dbReference type="EMBL" id="AMG73396.1"/>
    </source>
</evidence>
<reference evidence="4 5" key="1">
    <citation type="journal article" date="2016" name="BMC Genomics">
        <title>Genomic analysis of the nitrate-respiring Sphingopyxis granuli (formerly Sphingomonas macrogoltabida) strain TFA.</title>
        <authorList>
            <person name="Garcia-Romero I."/>
            <person name="Perez-Pulido A.J."/>
            <person name="Gonzalez-Flores Y.E."/>
            <person name="Reyes-Ramirez F."/>
            <person name="Santero E."/>
            <person name="Floriano B."/>
        </authorList>
    </citation>
    <scope>NUCLEOTIDE SEQUENCE [LARGE SCALE GENOMIC DNA]</scope>
    <source>
        <strain evidence="4 5">TFA</strain>
    </source>
</reference>
<dbReference type="KEGG" id="sgi:SGRAN_1002"/>